<proteinExistence type="predicted"/>
<gene>
    <name evidence="2" type="ORF">BCR41DRAFT_351098</name>
</gene>
<feature type="chain" id="PRO_5012485990" description="Chitin-binding type-4 domain-containing protein" evidence="1">
    <location>
        <begin position="27"/>
        <end position="228"/>
    </location>
</feature>
<evidence type="ECO:0000313" key="2">
    <source>
        <dbReference type="EMBL" id="ORZ19987.1"/>
    </source>
</evidence>
<dbReference type="EMBL" id="MCFF01000013">
    <property type="protein sequence ID" value="ORZ19987.1"/>
    <property type="molecule type" value="Genomic_DNA"/>
</dbReference>
<organism evidence="2 3">
    <name type="scientific">Lobosporangium transversale</name>
    <dbReference type="NCBI Taxonomy" id="64571"/>
    <lineage>
        <taxon>Eukaryota</taxon>
        <taxon>Fungi</taxon>
        <taxon>Fungi incertae sedis</taxon>
        <taxon>Mucoromycota</taxon>
        <taxon>Mortierellomycotina</taxon>
        <taxon>Mortierellomycetes</taxon>
        <taxon>Mortierellales</taxon>
        <taxon>Mortierellaceae</taxon>
        <taxon>Lobosporangium</taxon>
    </lineage>
</organism>
<dbReference type="AlphaFoldDB" id="A0A1Y2GR53"/>
<feature type="signal peptide" evidence="1">
    <location>
        <begin position="1"/>
        <end position="26"/>
    </location>
</feature>
<dbReference type="PANTHER" id="PTHR36182">
    <property type="entry name" value="PROTEIN, PUTATIVE (AFU_ORTHOLOGUE AFUA_6G10930)-RELATED"/>
    <property type="match status" value="1"/>
</dbReference>
<protein>
    <recommendedName>
        <fullName evidence="4">Chitin-binding type-4 domain-containing protein</fullName>
    </recommendedName>
</protein>
<accession>A0A1Y2GR53</accession>
<keyword evidence="3" id="KW-1185">Reference proteome</keyword>
<evidence type="ECO:0008006" key="4">
    <source>
        <dbReference type="Google" id="ProtNLM"/>
    </source>
</evidence>
<comment type="caution">
    <text evidence="2">The sequence shown here is derived from an EMBL/GenBank/DDBJ whole genome shotgun (WGS) entry which is preliminary data.</text>
</comment>
<name>A0A1Y2GR53_9FUNG</name>
<dbReference type="PANTHER" id="PTHR36182:SF2">
    <property type="entry name" value="LYTIC POLYSACCHARIDE MONOOXYGENASE"/>
    <property type="match status" value="1"/>
</dbReference>
<dbReference type="STRING" id="64571.A0A1Y2GR53"/>
<dbReference type="RefSeq" id="XP_021882527.1">
    <property type="nucleotide sequence ID" value="XM_022023736.1"/>
</dbReference>
<dbReference type="Proteomes" id="UP000193648">
    <property type="component" value="Unassembled WGS sequence"/>
</dbReference>
<reference evidence="2 3" key="1">
    <citation type="submission" date="2016-07" db="EMBL/GenBank/DDBJ databases">
        <title>Pervasive Adenine N6-methylation of Active Genes in Fungi.</title>
        <authorList>
            <consortium name="DOE Joint Genome Institute"/>
            <person name="Mondo S.J."/>
            <person name="Dannebaum R.O."/>
            <person name="Kuo R.C."/>
            <person name="Labutti K."/>
            <person name="Haridas S."/>
            <person name="Kuo A."/>
            <person name="Salamov A."/>
            <person name="Ahrendt S.R."/>
            <person name="Lipzen A."/>
            <person name="Sullivan W."/>
            <person name="Andreopoulos W.B."/>
            <person name="Clum A."/>
            <person name="Lindquist E."/>
            <person name="Daum C."/>
            <person name="Ramamoorthy G.K."/>
            <person name="Gryganskyi A."/>
            <person name="Culley D."/>
            <person name="Magnuson J.K."/>
            <person name="James T.Y."/>
            <person name="O'Malley M.A."/>
            <person name="Stajich J.E."/>
            <person name="Spatafora J.W."/>
            <person name="Visel A."/>
            <person name="Grigoriev I.V."/>
        </authorList>
    </citation>
    <scope>NUCLEOTIDE SEQUENCE [LARGE SCALE GENOMIC DNA]</scope>
    <source>
        <strain evidence="2 3">NRRL 3116</strain>
    </source>
</reference>
<evidence type="ECO:0000313" key="3">
    <source>
        <dbReference type="Proteomes" id="UP000193648"/>
    </source>
</evidence>
<dbReference type="GeneID" id="33565580"/>
<keyword evidence="1" id="KW-0732">Signal</keyword>
<evidence type="ECO:0000256" key="1">
    <source>
        <dbReference type="SAM" id="SignalP"/>
    </source>
</evidence>
<dbReference type="Gene3D" id="2.70.50.70">
    <property type="match status" value="1"/>
</dbReference>
<dbReference type="OrthoDB" id="2342176at2759"/>
<sequence length="228" mass="24403">MMFKSSILAAAVAFLAVLSVAPSTEAHASMRYPCTRGNPACRSALAKGQSIDYNINSPIGVHSRKDAPLCKQKVPSAIRTKVRAGSNLKTTYSVGASHGGGHCQWALSYDNGKTWIVLRTMFRDCLKGVKGGAPYSVSVPIPKDAPNGKATFMWLWNNAIGNRELYSNCADITVTGGKNGGKLKGVAPLIANYGKSSLYIPEYPFGGSDKRSEFAKRKSITITVPKSK</sequence>
<dbReference type="InParanoid" id="A0A1Y2GR53"/>